<evidence type="ECO:0000256" key="2">
    <source>
        <dbReference type="ARBA" id="ARBA00004752"/>
    </source>
</evidence>
<dbReference type="InterPro" id="IPR036565">
    <property type="entry name" value="Mur-like_cat_sf"/>
</dbReference>
<evidence type="ECO:0000259" key="17">
    <source>
        <dbReference type="Pfam" id="PF08245"/>
    </source>
</evidence>
<evidence type="ECO:0000256" key="9">
    <source>
        <dbReference type="ARBA" id="ARBA00022960"/>
    </source>
</evidence>
<accession>A0A7V4TKB5</accession>
<comment type="pathway">
    <text evidence="2 14">Cell wall biogenesis; peptidoglycan biosynthesis.</text>
</comment>
<dbReference type="GO" id="GO:0008360">
    <property type="term" value="P:regulation of cell shape"/>
    <property type="evidence" value="ECO:0007669"/>
    <property type="project" value="UniProtKB-KW"/>
</dbReference>
<evidence type="ECO:0000256" key="3">
    <source>
        <dbReference type="ARBA" id="ARBA00012211"/>
    </source>
</evidence>
<evidence type="ECO:0000256" key="6">
    <source>
        <dbReference type="ARBA" id="ARBA00022618"/>
    </source>
</evidence>
<feature type="binding site" evidence="14">
    <location>
        <begin position="123"/>
        <end position="129"/>
    </location>
    <ligand>
        <name>ATP</name>
        <dbReference type="ChEBI" id="CHEBI:30616"/>
    </ligand>
</feature>
<dbReference type="GO" id="GO:0005737">
    <property type="term" value="C:cytoplasm"/>
    <property type="evidence" value="ECO:0007669"/>
    <property type="project" value="UniProtKB-SubCell"/>
</dbReference>
<comment type="catalytic activity">
    <reaction evidence="13 14">
        <text>UDP-N-acetyl-alpha-D-muramate + L-alanine + ATP = UDP-N-acetyl-alpha-D-muramoyl-L-alanine + ADP + phosphate + H(+)</text>
        <dbReference type="Rhea" id="RHEA:23372"/>
        <dbReference type="ChEBI" id="CHEBI:15378"/>
        <dbReference type="ChEBI" id="CHEBI:30616"/>
        <dbReference type="ChEBI" id="CHEBI:43474"/>
        <dbReference type="ChEBI" id="CHEBI:57972"/>
        <dbReference type="ChEBI" id="CHEBI:70757"/>
        <dbReference type="ChEBI" id="CHEBI:83898"/>
        <dbReference type="ChEBI" id="CHEBI:456216"/>
        <dbReference type="EC" id="6.3.2.8"/>
    </reaction>
</comment>
<comment type="caution">
    <text evidence="18">The sequence shown here is derived from an EMBL/GenBank/DDBJ whole genome shotgun (WGS) entry which is preliminary data.</text>
</comment>
<keyword evidence="12 14" id="KW-0961">Cell wall biogenesis/degradation</keyword>
<evidence type="ECO:0000256" key="13">
    <source>
        <dbReference type="ARBA" id="ARBA00047833"/>
    </source>
</evidence>
<evidence type="ECO:0000259" key="15">
    <source>
        <dbReference type="Pfam" id="PF01225"/>
    </source>
</evidence>
<dbReference type="SUPFAM" id="SSF51984">
    <property type="entry name" value="MurCD N-terminal domain"/>
    <property type="match status" value="1"/>
</dbReference>
<dbReference type="SUPFAM" id="SSF53244">
    <property type="entry name" value="MurD-like peptide ligases, peptide-binding domain"/>
    <property type="match status" value="1"/>
</dbReference>
<feature type="domain" description="Mur ligase C-terminal" evidence="16">
    <location>
        <begin position="324"/>
        <end position="454"/>
    </location>
</feature>
<dbReference type="GO" id="GO:0005524">
    <property type="term" value="F:ATP binding"/>
    <property type="evidence" value="ECO:0007669"/>
    <property type="project" value="UniProtKB-UniRule"/>
</dbReference>
<evidence type="ECO:0000256" key="7">
    <source>
        <dbReference type="ARBA" id="ARBA00022741"/>
    </source>
</evidence>
<dbReference type="HAMAP" id="MF_00046">
    <property type="entry name" value="MurC"/>
    <property type="match status" value="1"/>
</dbReference>
<keyword evidence="10 14" id="KW-0573">Peptidoglycan synthesis</keyword>
<keyword evidence="9 14" id="KW-0133">Cell shape</keyword>
<dbReference type="PANTHER" id="PTHR43445:SF3">
    <property type="entry name" value="UDP-N-ACETYLMURAMATE--L-ALANINE LIGASE"/>
    <property type="match status" value="1"/>
</dbReference>
<gene>
    <name evidence="14" type="primary">murC</name>
    <name evidence="18" type="ORF">ENW11_09855</name>
</gene>
<dbReference type="Gene3D" id="3.90.190.20">
    <property type="entry name" value="Mur ligase, C-terminal domain"/>
    <property type="match status" value="1"/>
</dbReference>
<dbReference type="PANTHER" id="PTHR43445">
    <property type="entry name" value="UDP-N-ACETYLMURAMATE--L-ALANINE LIGASE-RELATED"/>
    <property type="match status" value="1"/>
</dbReference>
<dbReference type="Pfam" id="PF08245">
    <property type="entry name" value="Mur_ligase_M"/>
    <property type="match status" value="1"/>
</dbReference>
<keyword evidence="8 14" id="KW-0067">ATP-binding</keyword>
<evidence type="ECO:0000256" key="5">
    <source>
        <dbReference type="ARBA" id="ARBA00022598"/>
    </source>
</evidence>
<evidence type="ECO:0000256" key="10">
    <source>
        <dbReference type="ARBA" id="ARBA00022984"/>
    </source>
</evidence>
<name>A0A7V4TKB5_9BACT</name>
<protein>
    <recommendedName>
        <fullName evidence="3 14">UDP-N-acetylmuramate--L-alanine ligase</fullName>
        <ecNumber evidence="3 14">6.3.2.8</ecNumber>
    </recommendedName>
    <alternativeName>
        <fullName evidence="14">UDP-N-acetylmuramoyl-L-alanine synthetase</fullName>
    </alternativeName>
</protein>
<dbReference type="InterPro" id="IPR004101">
    <property type="entry name" value="Mur_ligase_C"/>
</dbReference>
<dbReference type="EMBL" id="DTIY01000076">
    <property type="protein sequence ID" value="HGY40093.1"/>
    <property type="molecule type" value="Genomic_DNA"/>
</dbReference>
<dbReference type="Gene3D" id="3.40.50.720">
    <property type="entry name" value="NAD(P)-binding Rossmann-like Domain"/>
    <property type="match status" value="1"/>
</dbReference>
<dbReference type="UniPathway" id="UPA00219"/>
<dbReference type="SUPFAM" id="SSF53623">
    <property type="entry name" value="MurD-like peptide ligases, catalytic domain"/>
    <property type="match status" value="1"/>
</dbReference>
<keyword evidence="4 14" id="KW-0963">Cytoplasm</keyword>
<comment type="function">
    <text evidence="14">Cell wall formation.</text>
</comment>
<dbReference type="InterPro" id="IPR005758">
    <property type="entry name" value="UDP-N-AcMur_Ala_ligase_MurC"/>
</dbReference>
<dbReference type="Gene3D" id="3.40.1190.10">
    <property type="entry name" value="Mur-like, catalytic domain"/>
    <property type="match status" value="1"/>
</dbReference>
<dbReference type="GO" id="GO:0071555">
    <property type="term" value="P:cell wall organization"/>
    <property type="evidence" value="ECO:0007669"/>
    <property type="project" value="UniProtKB-KW"/>
</dbReference>
<evidence type="ECO:0000256" key="14">
    <source>
        <dbReference type="HAMAP-Rule" id="MF_00046"/>
    </source>
</evidence>
<dbReference type="InterPro" id="IPR050061">
    <property type="entry name" value="MurCDEF_pg_biosynth"/>
</dbReference>
<sequence length="465" mass="50296">MSGVFSESSESWSVLPRRLHFIGIGGTGMSGLALLAHERGHIVSGSDLVENEAVRRLRARGVQVFVGHRPEQIEGVEAVVVSSAIPLSNEELVAARERGLPVLHRGDILALLFNPKKGIAVAGTHGKTTTTSMISLLLEVAGFSPTVLVGGELEDIGGNAKSGQGEFFVAETDESDGSFLKLRPFCAVVTNIEDDHVEFYGSMEEEKRAFARFLGNVKEGGFRVVCGDHPGIQDVLGAQSFPSLITYGMENPRVQYRGNVIARGEGGSSFEVFRHNRRVAVFSLRVPGSHNVSNALACIAVGMELGIGVRVIARSLEAFRGVKRRFERLGTVNGAMVVDDYAHHPTEIRVVLQTAREQTSGRVVVVFQPHRYTRTKRLYREMARALELADYVVLLPIYSAGEPAIPGVSTELVARVLVNSGFPHVHLASTFEEAAAVCLRMAREGDTILTIGAGDVWKVGTMLTA</sequence>
<keyword evidence="6 14" id="KW-0132">Cell division</keyword>
<organism evidence="18">
    <name type="scientific">Candidatus Caldatribacterium saccharofermentans</name>
    <dbReference type="NCBI Taxonomy" id="1454753"/>
    <lineage>
        <taxon>Bacteria</taxon>
        <taxon>Pseudomonadati</taxon>
        <taxon>Atribacterota</taxon>
        <taxon>Atribacteria</taxon>
        <taxon>Atribacterales</taxon>
        <taxon>Candidatus Caldatribacteriaceae</taxon>
        <taxon>Candidatus Caldatribacterium</taxon>
    </lineage>
</organism>
<feature type="domain" description="Mur ligase central" evidence="17">
    <location>
        <begin position="121"/>
        <end position="301"/>
    </location>
</feature>
<proteinExistence type="inferred from homology"/>
<evidence type="ECO:0000256" key="12">
    <source>
        <dbReference type="ARBA" id="ARBA00023316"/>
    </source>
</evidence>
<evidence type="ECO:0000256" key="8">
    <source>
        <dbReference type="ARBA" id="ARBA00022840"/>
    </source>
</evidence>
<feature type="domain" description="Mur ligase N-terminal catalytic" evidence="15">
    <location>
        <begin position="19"/>
        <end position="114"/>
    </location>
</feature>
<evidence type="ECO:0000256" key="1">
    <source>
        <dbReference type="ARBA" id="ARBA00004496"/>
    </source>
</evidence>
<dbReference type="Pfam" id="PF02875">
    <property type="entry name" value="Mur_ligase_C"/>
    <property type="match status" value="1"/>
</dbReference>
<keyword evidence="7 14" id="KW-0547">Nucleotide-binding</keyword>
<reference evidence="18" key="1">
    <citation type="journal article" date="2020" name="mSystems">
        <title>Genome- and Community-Level Interaction Insights into Carbon Utilization and Element Cycling Functions of Hydrothermarchaeota in Hydrothermal Sediment.</title>
        <authorList>
            <person name="Zhou Z."/>
            <person name="Liu Y."/>
            <person name="Xu W."/>
            <person name="Pan J."/>
            <person name="Luo Z.H."/>
            <person name="Li M."/>
        </authorList>
    </citation>
    <scope>NUCLEOTIDE SEQUENCE [LARGE SCALE GENOMIC DNA]</scope>
    <source>
        <strain evidence="18">SpSt-82</strain>
    </source>
</reference>
<dbReference type="InterPro" id="IPR036615">
    <property type="entry name" value="Mur_ligase_C_dom_sf"/>
</dbReference>
<dbReference type="GO" id="GO:0009252">
    <property type="term" value="P:peptidoglycan biosynthetic process"/>
    <property type="evidence" value="ECO:0007669"/>
    <property type="project" value="UniProtKB-UniRule"/>
</dbReference>
<comment type="similarity">
    <text evidence="14">Belongs to the MurCDEF family.</text>
</comment>
<evidence type="ECO:0000259" key="16">
    <source>
        <dbReference type="Pfam" id="PF02875"/>
    </source>
</evidence>
<comment type="subcellular location">
    <subcellularLocation>
        <location evidence="1 14">Cytoplasm</location>
    </subcellularLocation>
</comment>
<dbReference type="AlphaFoldDB" id="A0A7V4TKB5"/>
<dbReference type="NCBIfam" id="TIGR01082">
    <property type="entry name" value="murC"/>
    <property type="match status" value="1"/>
</dbReference>
<dbReference type="Pfam" id="PF01225">
    <property type="entry name" value="Mur_ligase"/>
    <property type="match status" value="1"/>
</dbReference>
<evidence type="ECO:0000313" key="18">
    <source>
        <dbReference type="EMBL" id="HGY40093.1"/>
    </source>
</evidence>
<dbReference type="GO" id="GO:0008763">
    <property type="term" value="F:UDP-N-acetylmuramate-L-alanine ligase activity"/>
    <property type="evidence" value="ECO:0007669"/>
    <property type="project" value="UniProtKB-UniRule"/>
</dbReference>
<dbReference type="EC" id="6.3.2.8" evidence="3 14"/>
<dbReference type="GO" id="GO:0051301">
    <property type="term" value="P:cell division"/>
    <property type="evidence" value="ECO:0007669"/>
    <property type="project" value="UniProtKB-KW"/>
</dbReference>
<evidence type="ECO:0000256" key="11">
    <source>
        <dbReference type="ARBA" id="ARBA00023306"/>
    </source>
</evidence>
<keyword evidence="11 14" id="KW-0131">Cell cycle</keyword>
<dbReference type="InterPro" id="IPR000713">
    <property type="entry name" value="Mur_ligase_N"/>
</dbReference>
<dbReference type="InterPro" id="IPR013221">
    <property type="entry name" value="Mur_ligase_cen"/>
</dbReference>
<evidence type="ECO:0000256" key="4">
    <source>
        <dbReference type="ARBA" id="ARBA00022490"/>
    </source>
</evidence>
<keyword evidence="5 14" id="KW-0436">Ligase</keyword>